<evidence type="ECO:0000313" key="2">
    <source>
        <dbReference type="Proteomes" id="UP001601059"/>
    </source>
</evidence>
<accession>A0ABW6KE64</accession>
<evidence type="ECO:0000313" key="1">
    <source>
        <dbReference type="EMBL" id="MFE8700997.1"/>
    </source>
</evidence>
<gene>
    <name evidence="1" type="ORF">ACFYKX_10245</name>
</gene>
<reference evidence="1 2" key="1">
    <citation type="submission" date="2024-08" db="EMBL/GenBank/DDBJ databases">
        <title>Two novel Cytobacillus novel species.</title>
        <authorList>
            <person name="Liu G."/>
        </authorList>
    </citation>
    <scope>NUCLEOTIDE SEQUENCE [LARGE SCALE GENOMIC DNA]</scope>
    <source>
        <strain evidence="1 2">FJAT-54145</strain>
    </source>
</reference>
<proteinExistence type="predicted"/>
<organism evidence="1 2">
    <name type="scientific">Cytobacillus spartinae</name>
    <dbReference type="NCBI Taxonomy" id="3299023"/>
    <lineage>
        <taxon>Bacteria</taxon>
        <taxon>Bacillati</taxon>
        <taxon>Bacillota</taxon>
        <taxon>Bacilli</taxon>
        <taxon>Bacillales</taxon>
        <taxon>Bacillaceae</taxon>
        <taxon>Cytobacillus</taxon>
    </lineage>
</organism>
<evidence type="ECO:0008006" key="3">
    <source>
        <dbReference type="Google" id="ProtNLM"/>
    </source>
</evidence>
<dbReference type="RefSeq" id="WP_389360728.1">
    <property type="nucleotide sequence ID" value="NZ_JBIACK010000004.1"/>
</dbReference>
<keyword evidence="2" id="KW-1185">Reference proteome</keyword>
<dbReference type="EMBL" id="JBIACK010000004">
    <property type="protein sequence ID" value="MFE8700997.1"/>
    <property type="molecule type" value="Genomic_DNA"/>
</dbReference>
<dbReference type="Proteomes" id="UP001601059">
    <property type="component" value="Unassembled WGS sequence"/>
</dbReference>
<name>A0ABW6KE64_9BACI</name>
<sequence length="75" mass="8501">MTCSCQTKNRQIINTTVTREGIEIFLMGTPADICECGKITFPSEVEELIDTYVKIKKEQFPDTEPVLTLHVPELL</sequence>
<comment type="caution">
    <text evidence="1">The sequence shown here is derived from an EMBL/GenBank/DDBJ whole genome shotgun (WGS) entry which is preliminary data.</text>
</comment>
<protein>
    <recommendedName>
        <fullName evidence="3">YgiT-type zinc finger protein</fullName>
    </recommendedName>
</protein>